<dbReference type="Gene3D" id="3.30.720.50">
    <property type="match status" value="1"/>
</dbReference>
<dbReference type="GeneID" id="100377272"/>
<evidence type="ECO:0000256" key="10">
    <source>
        <dbReference type="PROSITE-ProRule" id="PRU00175"/>
    </source>
</evidence>
<dbReference type="Pfam" id="PF02825">
    <property type="entry name" value="WWE"/>
    <property type="match status" value="1"/>
</dbReference>
<evidence type="ECO:0000256" key="2">
    <source>
        <dbReference type="ARBA" id="ARBA00004514"/>
    </source>
</evidence>
<comment type="catalytic activity">
    <reaction evidence="1 11">
        <text>S-ubiquitinyl-[E2 ubiquitin-conjugating enzyme]-L-cysteine + [acceptor protein]-L-lysine = [E2 ubiquitin-conjugating enzyme]-L-cysteine + N(6)-ubiquitinyl-[acceptor protein]-L-lysine.</text>
        <dbReference type="EC" id="2.3.2.27"/>
    </reaction>
</comment>
<feature type="compositionally biased region" description="Polar residues" evidence="12">
    <location>
        <begin position="271"/>
        <end position="282"/>
    </location>
</feature>
<evidence type="ECO:0000256" key="7">
    <source>
        <dbReference type="ARBA" id="ARBA00022771"/>
    </source>
</evidence>
<accession>A0ABM0GQE9</accession>
<reference evidence="16" key="1">
    <citation type="submission" date="2025-08" db="UniProtKB">
        <authorList>
            <consortium name="RefSeq"/>
        </authorList>
    </citation>
    <scope>IDENTIFICATION</scope>
    <source>
        <tissue evidence="16">Testes</tissue>
    </source>
</reference>
<keyword evidence="6 11" id="KW-0479">Metal-binding</keyword>
<evidence type="ECO:0000256" key="8">
    <source>
        <dbReference type="ARBA" id="ARBA00022786"/>
    </source>
</evidence>
<dbReference type="SUPFAM" id="SSF117839">
    <property type="entry name" value="WWE domain"/>
    <property type="match status" value="1"/>
</dbReference>
<dbReference type="Pfam" id="PF13920">
    <property type="entry name" value="zf-C3HC4_3"/>
    <property type="match status" value="1"/>
</dbReference>
<dbReference type="CDD" id="cd16546">
    <property type="entry name" value="RING-HC_RNF146"/>
    <property type="match status" value="1"/>
</dbReference>
<dbReference type="EC" id="2.3.2.27" evidence="11"/>
<feature type="domain" description="RING-type" evidence="13">
    <location>
        <begin position="52"/>
        <end position="90"/>
    </location>
</feature>
<keyword evidence="5" id="KW-0879">Wnt signaling pathway</keyword>
<keyword evidence="8 11" id="KW-0833">Ubl conjugation pathway</keyword>
<keyword evidence="9 11" id="KW-0862">Zinc</keyword>
<dbReference type="PROSITE" id="PS50918">
    <property type="entry name" value="WWE"/>
    <property type="match status" value="1"/>
</dbReference>
<dbReference type="PROSITE" id="PS50089">
    <property type="entry name" value="ZF_RING_2"/>
    <property type="match status" value="1"/>
</dbReference>
<dbReference type="InterPro" id="IPR004170">
    <property type="entry name" value="WWE_dom"/>
</dbReference>
<comment type="pathway">
    <text evidence="11">Protein modification; protein ubiquitination.</text>
</comment>
<dbReference type="PANTHER" id="PTHR13417">
    <property type="entry name" value="E3 UBIQUITIN-PROTEIN LIGASE RNF146"/>
    <property type="match status" value="1"/>
</dbReference>
<protein>
    <recommendedName>
        <fullName evidence="11">E3 ubiquitin-protein ligase</fullName>
        <ecNumber evidence="11">2.3.2.27</ecNumber>
    </recommendedName>
</protein>
<dbReference type="InterPro" id="IPR037197">
    <property type="entry name" value="WWE_dom_sf"/>
</dbReference>
<evidence type="ECO:0000256" key="1">
    <source>
        <dbReference type="ARBA" id="ARBA00000900"/>
    </source>
</evidence>
<keyword evidence="15" id="KW-1185">Reference proteome</keyword>
<comment type="PTM">
    <text evidence="11">Ubiquitinated; autoubiquitinated.</text>
</comment>
<dbReference type="Proteomes" id="UP000694865">
    <property type="component" value="Unplaced"/>
</dbReference>
<dbReference type="PROSITE" id="PS00518">
    <property type="entry name" value="ZF_RING_1"/>
    <property type="match status" value="1"/>
</dbReference>
<proteinExistence type="predicted"/>
<evidence type="ECO:0000256" key="11">
    <source>
        <dbReference type="RuleBase" id="RU367115"/>
    </source>
</evidence>
<feature type="region of interest" description="Disordered" evidence="12">
    <location>
        <begin position="1"/>
        <end position="34"/>
    </location>
</feature>
<gene>
    <name evidence="16" type="primary">LOC100377272</name>
</gene>
<evidence type="ECO:0000256" key="9">
    <source>
        <dbReference type="ARBA" id="ARBA00022833"/>
    </source>
</evidence>
<sequence length="292" mass="33147">MAEKEYNRPVLAGAQTDRAKKDKKSKLRKKSDVQTQETEENILTDVDIPLECAVCLQSCIQPVKLPCEHIFCFLCVKGVANQSKRCALCRKEIPIEFLNCPVLVKSCKDEIEPEPEVELEEGYQWYYEGRNGWWQYDERASVELEDAYKSKNRCIELLIAGFLYVIDFENMIQIRRNDPTRRRRIKRDLRNAPKKGIAGIKYFPSEKNSSDDRQGDGDEETEDTSGQAPKGKKVQRKPGSGNVDTMATRFSAMTVGENREEEEEDLVLLTDEQNSSENSSGDQAPGAVGGSY</sequence>
<dbReference type="Gene3D" id="3.30.40.10">
    <property type="entry name" value="Zinc/RING finger domain, C3HC4 (zinc finger)"/>
    <property type="match status" value="1"/>
</dbReference>
<dbReference type="InterPro" id="IPR017907">
    <property type="entry name" value="Znf_RING_CS"/>
</dbReference>
<evidence type="ECO:0000256" key="4">
    <source>
        <dbReference type="ARBA" id="ARBA00022679"/>
    </source>
</evidence>
<name>A0ABM0GQE9_SACKO</name>
<dbReference type="InterPro" id="IPR033509">
    <property type="entry name" value="RNF146"/>
</dbReference>
<dbReference type="SMART" id="SM00184">
    <property type="entry name" value="RING"/>
    <property type="match status" value="1"/>
</dbReference>
<evidence type="ECO:0000313" key="16">
    <source>
        <dbReference type="RefSeq" id="XP_002735032.1"/>
    </source>
</evidence>
<evidence type="ECO:0000256" key="5">
    <source>
        <dbReference type="ARBA" id="ARBA00022687"/>
    </source>
</evidence>
<dbReference type="PANTHER" id="PTHR13417:SF2">
    <property type="entry name" value="E3 UBIQUITIN-PROTEIN LIGASE RNF146"/>
    <property type="match status" value="1"/>
</dbReference>
<keyword evidence="3 11" id="KW-0963">Cytoplasm</keyword>
<dbReference type="InterPro" id="IPR044110">
    <property type="entry name" value="RING-HC_RNF146"/>
</dbReference>
<evidence type="ECO:0000313" key="15">
    <source>
        <dbReference type="Proteomes" id="UP000694865"/>
    </source>
</evidence>
<dbReference type="InterPro" id="IPR018123">
    <property type="entry name" value="WWE-dom_subgr"/>
</dbReference>
<dbReference type="RefSeq" id="XP_002735032.1">
    <property type="nucleotide sequence ID" value="XM_002734986.2"/>
</dbReference>
<dbReference type="InterPro" id="IPR001841">
    <property type="entry name" value="Znf_RING"/>
</dbReference>
<keyword evidence="7 10" id="KW-0863">Zinc-finger</keyword>
<evidence type="ECO:0000256" key="6">
    <source>
        <dbReference type="ARBA" id="ARBA00022723"/>
    </source>
</evidence>
<dbReference type="InterPro" id="IPR013083">
    <property type="entry name" value="Znf_RING/FYVE/PHD"/>
</dbReference>
<feature type="region of interest" description="Disordered" evidence="12">
    <location>
        <begin position="198"/>
        <end position="292"/>
    </location>
</feature>
<comment type="subcellular location">
    <subcellularLocation>
        <location evidence="2 11">Cytoplasm</location>
        <location evidence="2 11">Cytosol</location>
    </subcellularLocation>
</comment>
<comment type="domain">
    <text evidence="11">The WWE domain mediates non-covalent poly(ADP-ribose)-binding.</text>
</comment>
<keyword evidence="4 11" id="KW-0808">Transferase</keyword>
<comment type="function">
    <text evidence="11">E3 ubiquitin-protein ligase that specifically binds poly-ADP-ribosylated proteins and mediates their ubiquitination and subsequent degradation.</text>
</comment>
<evidence type="ECO:0000256" key="3">
    <source>
        <dbReference type="ARBA" id="ARBA00022490"/>
    </source>
</evidence>
<organism evidence="15 16">
    <name type="scientific">Saccoglossus kowalevskii</name>
    <name type="common">Acorn worm</name>
    <dbReference type="NCBI Taxonomy" id="10224"/>
    <lineage>
        <taxon>Eukaryota</taxon>
        <taxon>Metazoa</taxon>
        <taxon>Hemichordata</taxon>
        <taxon>Enteropneusta</taxon>
        <taxon>Harrimaniidae</taxon>
        <taxon>Saccoglossus</taxon>
    </lineage>
</organism>
<dbReference type="SMART" id="SM00678">
    <property type="entry name" value="WWE"/>
    <property type="match status" value="1"/>
</dbReference>
<feature type="domain" description="WWE" evidence="14">
    <location>
        <begin position="110"/>
        <end position="187"/>
    </location>
</feature>
<dbReference type="SUPFAM" id="SSF57850">
    <property type="entry name" value="RING/U-box"/>
    <property type="match status" value="1"/>
</dbReference>
<evidence type="ECO:0000259" key="13">
    <source>
        <dbReference type="PROSITE" id="PS50089"/>
    </source>
</evidence>
<evidence type="ECO:0000256" key="12">
    <source>
        <dbReference type="SAM" id="MobiDB-lite"/>
    </source>
</evidence>
<evidence type="ECO:0000259" key="14">
    <source>
        <dbReference type="PROSITE" id="PS50918"/>
    </source>
</evidence>